<dbReference type="SMART" id="SM00479">
    <property type="entry name" value="EXOIII"/>
    <property type="match status" value="1"/>
</dbReference>
<keyword evidence="12" id="KW-1185">Reference proteome</keyword>
<dbReference type="InterPro" id="IPR013520">
    <property type="entry name" value="Ribonucl_H"/>
</dbReference>
<dbReference type="GO" id="GO:0006364">
    <property type="term" value="P:rRNA processing"/>
    <property type="evidence" value="ECO:0007669"/>
    <property type="project" value="TreeGrafter"/>
</dbReference>
<evidence type="ECO:0000313" key="12">
    <source>
        <dbReference type="Proteomes" id="UP000297814"/>
    </source>
</evidence>
<keyword evidence="3 7" id="KW-0863">Zinc-finger</keyword>
<keyword evidence="1" id="KW-0540">Nuclease</keyword>
<dbReference type="GO" id="GO:0003676">
    <property type="term" value="F:nucleic acid binding"/>
    <property type="evidence" value="ECO:0007669"/>
    <property type="project" value="InterPro"/>
</dbReference>
<name>A0A4Z1GQC3_9HELO</name>
<evidence type="ECO:0000256" key="9">
    <source>
        <dbReference type="SAM" id="MobiDB-lite"/>
    </source>
</evidence>
<dbReference type="Pfam" id="PF12171">
    <property type="entry name" value="zf-C2H2_jaz"/>
    <property type="match status" value="1"/>
</dbReference>
<comment type="caution">
    <text evidence="11">The sequence shown here is derived from an EMBL/GenBank/DDBJ whole genome shotgun (WGS) entry which is preliminary data.</text>
</comment>
<proteinExistence type="predicted"/>
<keyword evidence="2" id="KW-0479">Metal-binding</keyword>
<evidence type="ECO:0000313" key="11">
    <source>
        <dbReference type="EMBL" id="TGO38955.1"/>
    </source>
</evidence>
<evidence type="ECO:0000256" key="2">
    <source>
        <dbReference type="ARBA" id="ARBA00022723"/>
    </source>
</evidence>
<dbReference type="CDD" id="cd06137">
    <property type="entry name" value="DEDDh_RNase"/>
    <property type="match status" value="1"/>
</dbReference>
<dbReference type="EMBL" id="PQXK01000063">
    <property type="protein sequence ID" value="TGO38955.1"/>
    <property type="molecule type" value="Genomic_DNA"/>
</dbReference>
<dbReference type="GO" id="GO:0004527">
    <property type="term" value="F:exonuclease activity"/>
    <property type="evidence" value="ECO:0007669"/>
    <property type="project" value="UniProtKB-KW"/>
</dbReference>
<dbReference type="SMART" id="SM00355">
    <property type="entry name" value="ZnF_C2H2"/>
    <property type="match status" value="3"/>
</dbReference>
<dbReference type="GO" id="GO:0005634">
    <property type="term" value="C:nucleus"/>
    <property type="evidence" value="ECO:0007669"/>
    <property type="project" value="TreeGrafter"/>
</dbReference>
<dbReference type="PANTHER" id="PTHR12801">
    <property type="entry name" value="RNA EXONUCLEASE REXO1 / RECO3 FAMILY MEMBER-RELATED"/>
    <property type="match status" value="1"/>
</dbReference>
<keyword evidence="4" id="KW-0378">Hydrolase</keyword>
<dbReference type="InterPro" id="IPR036397">
    <property type="entry name" value="RNaseH_sf"/>
</dbReference>
<evidence type="ECO:0000256" key="8">
    <source>
        <dbReference type="SAM" id="Coils"/>
    </source>
</evidence>
<dbReference type="InterPro" id="IPR022755">
    <property type="entry name" value="Znf_C2H2_jaz"/>
</dbReference>
<dbReference type="PROSITE" id="PS50157">
    <property type="entry name" value="ZINC_FINGER_C2H2_2"/>
    <property type="match status" value="3"/>
</dbReference>
<evidence type="ECO:0000256" key="3">
    <source>
        <dbReference type="ARBA" id="ARBA00022771"/>
    </source>
</evidence>
<dbReference type="Pfam" id="PF00929">
    <property type="entry name" value="RNase_T"/>
    <property type="match status" value="1"/>
</dbReference>
<feature type="coiled-coil region" evidence="8">
    <location>
        <begin position="456"/>
        <end position="483"/>
    </location>
</feature>
<gene>
    <name evidence="11" type="ORF">BHYA_0063g00020</name>
</gene>
<protein>
    <recommendedName>
        <fullName evidence="10">C2H2-type domain-containing protein</fullName>
    </recommendedName>
</protein>
<evidence type="ECO:0000256" key="1">
    <source>
        <dbReference type="ARBA" id="ARBA00022722"/>
    </source>
</evidence>
<dbReference type="Gene3D" id="3.30.160.60">
    <property type="entry name" value="Classic Zinc Finger"/>
    <property type="match status" value="1"/>
</dbReference>
<keyword evidence="8" id="KW-0175">Coiled coil</keyword>
<dbReference type="GO" id="GO:0008270">
    <property type="term" value="F:zinc ion binding"/>
    <property type="evidence" value="ECO:0007669"/>
    <property type="project" value="UniProtKB-KW"/>
</dbReference>
<evidence type="ECO:0000256" key="7">
    <source>
        <dbReference type="PROSITE-ProRule" id="PRU00042"/>
    </source>
</evidence>
<reference evidence="11 12" key="1">
    <citation type="submission" date="2017-12" db="EMBL/GenBank/DDBJ databases">
        <title>Comparative genomics of Botrytis spp.</title>
        <authorList>
            <person name="Valero-Jimenez C.A."/>
            <person name="Tapia P."/>
            <person name="Veloso J."/>
            <person name="Silva-Moreno E."/>
            <person name="Staats M."/>
            <person name="Valdes J.H."/>
            <person name="Van Kan J.A.L."/>
        </authorList>
    </citation>
    <scope>NUCLEOTIDE SEQUENCE [LARGE SCALE GENOMIC DNA]</scope>
    <source>
        <strain evidence="11 12">Bh0001</strain>
    </source>
</reference>
<dbReference type="PANTHER" id="PTHR12801:SF114">
    <property type="entry name" value="EXONUCLEASE, PUTATIVE (AFU_ORTHOLOGUE AFUA_7G00870)-RELATED"/>
    <property type="match status" value="1"/>
</dbReference>
<dbReference type="InterPro" id="IPR012337">
    <property type="entry name" value="RNaseH-like_sf"/>
</dbReference>
<accession>A0A4Z1GQC3</accession>
<dbReference type="AlphaFoldDB" id="A0A4Z1GQC3"/>
<feature type="domain" description="C2H2-type" evidence="10">
    <location>
        <begin position="61"/>
        <end position="91"/>
    </location>
</feature>
<keyword evidence="5" id="KW-0862">Zinc</keyword>
<evidence type="ECO:0000256" key="4">
    <source>
        <dbReference type="ARBA" id="ARBA00022801"/>
    </source>
</evidence>
<dbReference type="InterPro" id="IPR036236">
    <property type="entry name" value="Znf_C2H2_sf"/>
</dbReference>
<feature type="region of interest" description="Disordered" evidence="9">
    <location>
        <begin position="78"/>
        <end position="98"/>
    </location>
</feature>
<keyword evidence="6" id="KW-0269">Exonuclease</keyword>
<dbReference type="SUPFAM" id="SSF53098">
    <property type="entry name" value="Ribonuclease H-like"/>
    <property type="match status" value="1"/>
</dbReference>
<sequence length="532" mass="60423">MSVYCTPCNKSFKVQSDLDKHIRDSAAHKMSFYCALCNRSFNAQEDLDQHVRSSSAHKVSIYCALCNRSFNAQEDLDQHVRNSSAHKKSTPRPPQVRKPIRIKLSSIKQQKQMAPTKVEPAKPQQTLNIHSLAQTITASSHMTPNIMMPIIETDLQVAKSPWSTIAQSEYMAVLNELSAHCHSPIELKENGYILNTYNPLDYVNSRKCTRCNSLETNASGLECQFHRYKRNKWNQKRPYKCCKTEGRGCETLPAHDFQLPLRAIVHQDCRKTPTASAELKFRAVTVDCEMAGIAGGASEVILLCVVDYITGAVLLNRLVCPSEKITQMRSSIHGISKSTLDNAILQGQTLSGWEEARSELWKYIDDKTILVGHALQHDLDALRIIHPRIVDSGILSRNAVGIRRIKWGLQTLCSELLNVKIRNNKDEIHDCLEDVLATREVVLFCTYNKEAFQTWVEATKIKEMHLEKKREEARQRKKNEQARKHLTRLGGVSSSHYNFDSGDEDGEILRWSDIAEDLGWPHPDTGYDPWSD</sequence>
<dbReference type="SUPFAM" id="SSF57667">
    <property type="entry name" value="beta-beta-alpha zinc fingers"/>
    <property type="match status" value="1"/>
</dbReference>
<dbReference type="InterPro" id="IPR047021">
    <property type="entry name" value="REXO1/3/4-like"/>
</dbReference>
<evidence type="ECO:0000256" key="5">
    <source>
        <dbReference type="ARBA" id="ARBA00022833"/>
    </source>
</evidence>
<evidence type="ECO:0000256" key="6">
    <source>
        <dbReference type="ARBA" id="ARBA00022839"/>
    </source>
</evidence>
<dbReference type="Pfam" id="PF12874">
    <property type="entry name" value="zf-met"/>
    <property type="match status" value="1"/>
</dbReference>
<dbReference type="Proteomes" id="UP000297814">
    <property type="component" value="Unassembled WGS sequence"/>
</dbReference>
<dbReference type="InterPro" id="IPR013087">
    <property type="entry name" value="Znf_C2H2_type"/>
</dbReference>
<evidence type="ECO:0000259" key="10">
    <source>
        <dbReference type="PROSITE" id="PS50157"/>
    </source>
</evidence>
<feature type="domain" description="C2H2-type" evidence="10">
    <location>
        <begin position="32"/>
        <end position="57"/>
    </location>
</feature>
<dbReference type="GO" id="GO:0000027">
    <property type="term" value="P:ribosomal large subunit assembly"/>
    <property type="evidence" value="ECO:0007669"/>
    <property type="project" value="TreeGrafter"/>
</dbReference>
<organism evidence="11 12">
    <name type="scientific">Botrytis hyacinthi</name>
    <dbReference type="NCBI Taxonomy" id="278943"/>
    <lineage>
        <taxon>Eukaryota</taxon>
        <taxon>Fungi</taxon>
        <taxon>Dikarya</taxon>
        <taxon>Ascomycota</taxon>
        <taxon>Pezizomycotina</taxon>
        <taxon>Leotiomycetes</taxon>
        <taxon>Helotiales</taxon>
        <taxon>Sclerotiniaceae</taxon>
        <taxon>Botrytis</taxon>
    </lineage>
</organism>
<dbReference type="Gene3D" id="3.30.420.10">
    <property type="entry name" value="Ribonuclease H-like superfamily/Ribonuclease H"/>
    <property type="match status" value="1"/>
</dbReference>
<feature type="domain" description="C2H2-type" evidence="10">
    <location>
        <begin position="3"/>
        <end position="28"/>
    </location>
</feature>